<dbReference type="Pfam" id="PF07883">
    <property type="entry name" value="Cupin_2"/>
    <property type="match status" value="1"/>
</dbReference>
<dbReference type="Proteomes" id="UP000095468">
    <property type="component" value="Unassembled WGS sequence"/>
</dbReference>
<protein>
    <submittedName>
        <fullName evidence="3">Uncharacterized conserved protein, contains double-stranded beta-helix domain</fullName>
    </submittedName>
</protein>
<dbReference type="SUPFAM" id="SSF51182">
    <property type="entry name" value="RmlC-like cupins"/>
    <property type="match status" value="1"/>
</dbReference>
<accession>A0A174ENG2</accession>
<proteinExistence type="predicted"/>
<dbReference type="CDD" id="cd06985">
    <property type="entry name" value="cupin_BF4112"/>
    <property type="match status" value="1"/>
</dbReference>
<reference evidence="3 4" key="1">
    <citation type="submission" date="2015-09" db="EMBL/GenBank/DDBJ databases">
        <authorList>
            <consortium name="Pathogen Informatics"/>
        </authorList>
    </citation>
    <scope>NUCLEOTIDE SEQUENCE [LARGE SCALE GENOMIC DNA]</scope>
    <source>
        <strain evidence="3 4">2789STDY5608823</strain>
    </source>
</reference>
<dbReference type="EMBL" id="CYYP01000013">
    <property type="protein sequence ID" value="CUO37999.1"/>
    <property type="molecule type" value="Genomic_DNA"/>
</dbReference>
<dbReference type="PANTHER" id="PTHR35848">
    <property type="entry name" value="OXALATE-BINDING PROTEIN"/>
    <property type="match status" value="1"/>
</dbReference>
<dbReference type="InterPro" id="IPR013096">
    <property type="entry name" value="Cupin_2"/>
</dbReference>
<organism evidence="3 4">
    <name type="scientific">Collinsella aerofaciens</name>
    <dbReference type="NCBI Taxonomy" id="74426"/>
    <lineage>
        <taxon>Bacteria</taxon>
        <taxon>Bacillati</taxon>
        <taxon>Actinomycetota</taxon>
        <taxon>Coriobacteriia</taxon>
        <taxon>Coriobacteriales</taxon>
        <taxon>Coriobacteriaceae</taxon>
        <taxon>Collinsella</taxon>
    </lineage>
</organism>
<evidence type="ECO:0000256" key="1">
    <source>
        <dbReference type="ARBA" id="ARBA00022723"/>
    </source>
</evidence>
<gene>
    <name evidence="3" type="ORF">ERS852381_01463</name>
</gene>
<dbReference type="RefSeq" id="WP_055286986.1">
    <property type="nucleotide sequence ID" value="NZ_CYYP01000013.1"/>
</dbReference>
<dbReference type="GO" id="GO:0046872">
    <property type="term" value="F:metal ion binding"/>
    <property type="evidence" value="ECO:0007669"/>
    <property type="project" value="UniProtKB-KW"/>
</dbReference>
<evidence type="ECO:0000313" key="3">
    <source>
        <dbReference type="EMBL" id="CUO37999.1"/>
    </source>
</evidence>
<dbReference type="InterPro" id="IPR051610">
    <property type="entry name" value="GPI/OXD"/>
</dbReference>
<feature type="domain" description="Cupin type-2" evidence="2">
    <location>
        <begin position="33"/>
        <end position="99"/>
    </location>
</feature>
<sequence>MANYAKTHIGDENRVELHEVLGLTGAEVSVNNLPAGAGIPFVHAHKENEEIYGVLEGAGSVTINGEEIELAAGDWLRISPAAHRQFRAASDSGITYVCIQVKQGSLNAFKADDAIMF</sequence>
<dbReference type="Gene3D" id="2.60.120.10">
    <property type="entry name" value="Jelly Rolls"/>
    <property type="match status" value="1"/>
</dbReference>
<dbReference type="AlphaFoldDB" id="A0A174ENG2"/>
<dbReference type="InterPro" id="IPR014710">
    <property type="entry name" value="RmlC-like_jellyroll"/>
</dbReference>
<name>A0A174ENG2_9ACTN</name>
<evidence type="ECO:0000259" key="2">
    <source>
        <dbReference type="Pfam" id="PF07883"/>
    </source>
</evidence>
<evidence type="ECO:0000313" key="4">
    <source>
        <dbReference type="Proteomes" id="UP000095468"/>
    </source>
</evidence>
<dbReference type="InterPro" id="IPR011051">
    <property type="entry name" value="RmlC_Cupin_sf"/>
</dbReference>
<keyword evidence="1" id="KW-0479">Metal-binding</keyword>